<dbReference type="EMBL" id="ABEU02000013">
    <property type="protein sequence ID" value="PNR42764.1"/>
    <property type="molecule type" value="Genomic_DNA"/>
</dbReference>
<keyword evidence="3" id="KW-1185">Reference proteome</keyword>
<protein>
    <submittedName>
        <fullName evidence="1 2">Uncharacterized protein</fullName>
    </submittedName>
</protein>
<name>A0A2K1JMJ8_PHYPA</name>
<dbReference type="Gramene" id="Pp3c13_19870V3.1">
    <property type="protein sequence ID" value="PAC:32932452.CDS.1"/>
    <property type="gene ID" value="Pp3c13_19870"/>
</dbReference>
<evidence type="ECO:0000313" key="1">
    <source>
        <dbReference type="EMBL" id="PNR42764.1"/>
    </source>
</evidence>
<evidence type="ECO:0000313" key="3">
    <source>
        <dbReference type="Proteomes" id="UP000006727"/>
    </source>
</evidence>
<dbReference type="Proteomes" id="UP000006727">
    <property type="component" value="Chromosome 13"/>
</dbReference>
<reference evidence="1 3" key="2">
    <citation type="journal article" date="2018" name="Plant J.">
        <title>The Physcomitrella patens chromosome-scale assembly reveals moss genome structure and evolution.</title>
        <authorList>
            <person name="Lang D."/>
            <person name="Ullrich K.K."/>
            <person name="Murat F."/>
            <person name="Fuchs J."/>
            <person name="Jenkins J."/>
            <person name="Haas F.B."/>
            <person name="Piednoel M."/>
            <person name="Gundlach H."/>
            <person name="Van Bel M."/>
            <person name="Meyberg R."/>
            <person name="Vives C."/>
            <person name="Morata J."/>
            <person name="Symeonidi A."/>
            <person name="Hiss M."/>
            <person name="Muchero W."/>
            <person name="Kamisugi Y."/>
            <person name="Saleh O."/>
            <person name="Blanc G."/>
            <person name="Decker E.L."/>
            <person name="van Gessel N."/>
            <person name="Grimwood J."/>
            <person name="Hayes R.D."/>
            <person name="Graham S.W."/>
            <person name="Gunter L.E."/>
            <person name="McDaniel S.F."/>
            <person name="Hoernstein S.N.W."/>
            <person name="Larsson A."/>
            <person name="Li F.W."/>
            <person name="Perroud P.F."/>
            <person name="Phillips J."/>
            <person name="Ranjan P."/>
            <person name="Rokshar D.S."/>
            <person name="Rothfels C.J."/>
            <person name="Schneider L."/>
            <person name="Shu S."/>
            <person name="Stevenson D.W."/>
            <person name="Thummler F."/>
            <person name="Tillich M."/>
            <person name="Villarreal Aguilar J.C."/>
            <person name="Widiez T."/>
            <person name="Wong G.K."/>
            <person name="Wymore A."/>
            <person name="Zhang Y."/>
            <person name="Zimmer A.D."/>
            <person name="Quatrano R.S."/>
            <person name="Mayer K.F.X."/>
            <person name="Goodstein D."/>
            <person name="Casacuberta J.M."/>
            <person name="Vandepoele K."/>
            <person name="Reski R."/>
            <person name="Cuming A.C."/>
            <person name="Tuskan G.A."/>
            <person name="Maumus F."/>
            <person name="Salse J."/>
            <person name="Schmutz J."/>
            <person name="Rensing S.A."/>
        </authorList>
    </citation>
    <scope>NUCLEOTIDE SEQUENCE [LARGE SCALE GENOMIC DNA]</scope>
    <source>
        <strain evidence="2 3">cv. Gransden 2004</strain>
    </source>
</reference>
<organism evidence="1">
    <name type="scientific">Physcomitrium patens</name>
    <name type="common">Spreading-leaved earth moss</name>
    <name type="synonym">Physcomitrella patens</name>
    <dbReference type="NCBI Taxonomy" id="3218"/>
    <lineage>
        <taxon>Eukaryota</taxon>
        <taxon>Viridiplantae</taxon>
        <taxon>Streptophyta</taxon>
        <taxon>Embryophyta</taxon>
        <taxon>Bryophyta</taxon>
        <taxon>Bryophytina</taxon>
        <taxon>Bryopsida</taxon>
        <taxon>Funariidae</taxon>
        <taxon>Funariales</taxon>
        <taxon>Funariaceae</taxon>
        <taxon>Physcomitrium</taxon>
    </lineage>
</organism>
<dbReference type="AlphaFoldDB" id="A0A2K1JMJ8"/>
<dbReference type="InParanoid" id="A0A2K1JMJ8"/>
<dbReference type="Gramene" id="Pp3c13_19870V3.2">
    <property type="protein sequence ID" value="PAC:32932453.CDS.1"/>
    <property type="gene ID" value="Pp3c13_19870"/>
</dbReference>
<proteinExistence type="predicted"/>
<reference evidence="1 3" key="1">
    <citation type="journal article" date="2008" name="Science">
        <title>The Physcomitrella genome reveals evolutionary insights into the conquest of land by plants.</title>
        <authorList>
            <person name="Rensing S."/>
            <person name="Lang D."/>
            <person name="Zimmer A."/>
            <person name="Terry A."/>
            <person name="Salamov A."/>
            <person name="Shapiro H."/>
            <person name="Nishiyama T."/>
            <person name="Perroud P.-F."/>
            <person name="Lindquist E."/>
            <person name="Kamisugi Y."/>
            <person name="Tanahashi T."/>
            <person name="Sakakibara K."/>
            <person name="Fujita T."/>
            <person name="Oishi K."/>
            <person name="Shin-I T."/>
            <person name="Kuroki Y."/>
            <person name="Toyoda A."/>
            <person name="Suzuki Y."/>
            <person name="Hashimoto A."/>
            <person name="Yamaguchi K."/>
            <person name="Sugano A."/>
            <person name="Kohara Y."/>
            <person name="Fujiyama A."/>
            <person name="Anterola A."/>
            <person name="Aoki S."/>
            <person name="Ashton N."/>
            <person name="Barbazuk W.B."/>
            <person name="Barker E."/>
            <person name="Bennetzen J."/>
            <person name="Bezanilla M."/>
            <person name="Blankenship R."/>
            <person name="Cho S.H."/>
            <person name="Dutcher S."/>
            <person name="Estelle M."/>
            <person name="Fawcett J.A."/>
            <person name="Gundlach H."/>
            <person name="Hanada K."/>
            <person name="Heyl A."/>
            <person name="Hicks K.A."/>
            <person name="Hugh J."/>
            <person name="Lohr M."/>
            <person name="Mayer K."/>
            <person name="Melkozernov A."/>
            <person name="Murata T."/>
            <person name="Nelson D."/>
            <person name="Pils B."/>
            <person name="Prigge M."/>
            <person name="Reiss B."/>
            <person name="Renner T."/>
            <person name="Rombauts S."/>
            <person name="Rushton P."/>
            <person name="Sanderfoot A."/>
            <person name="Schween G."/>
            <person name="Shiu S.-H."/>
            <person name="Stueber K."/>
            <person name="Theodoulou F.L."/>
            <person name="Tu H."/>
            <person name="Van de Peer Y."/>
            <person name="Verrier P.J."/>
            <person name="Waters E."/>
            <person name="Wood A."/>
            <person name="Yang L."/>
            <person name="Cove D."/>
            <person name="Cuming A."/>
            <person name="Hasebe M."/>
            <person name="Lucas S."/>
            <person name="Mishler D.B."/>
            <person name="Reski R."/>
            <person name="Grigoriev I."/>
            <person name="Quatrano R.S."/>
            <person name="Boore J.L."/>
        </authorList>
    </citation>
    <scope>NUCLEOTIDE SEQUENCE [LARGE SCALE GENOMIC DNA]</scope>
    <source>
        <strain evidence="2 3">cv. Gransden 2004</strain>
    </source>
</reference>
<evidence type="ECO:0000313" key="2">
    <source>
        <dbReference type="EnsemblPlants" id="PAC:32932452.CDS.1"/>
    </source>
</evidence>
<reference evidence="2" key="3">
    <citation type="submission" date="2020-12" db="UniProtKB">
        <authorList>
            <consortium name="EnsemblPlants"/>
        </authorList>
    </citation>
    <scope>IDENTIFICATION</scope>
</reference>
<dbReference type="EnsemblPlants" id="Pp3c13_19870V3.1">
    <property type="protein sequence ID" value="PAC:32932452.CDS.1"/>
    <property type="gene ID" value="Pp3c13_19870"/>
</dbReference>
<gene>
    <name evidence="1" type="ORF">PHYPA_017594</name>
</gene>
<sequence length="55" mass="5837">MSLDGSESPAPTLSQSSSCGDLAALLDVELFVHEESMQAGRRGFGDLCEHELLSL</sequence>
<accession>A0A2K1JMJ8</accession>
<dbReference type="EnsemblPlants" id="Pp3c13_19870V3.2">
    <property type="protein sequence ID" value="PAC:32932453.CDS.1"/>
    <property type="gene ID" value="Pp3c13_19870"/>
</dbReference>